<dbReference type="AlphaFoldDB" id="A0AAW1UN82"/>
<comment type="caution">
    <text evidence="2">The sequence shown here is derived from an EMBL/GenBank/DDBJ whole genome shotgun (WGS) entry which is preliminary data.</text>
</comment>
<sequence length="140" mass="16042">MNCEKYSNYFNNYKLEHSYESTRWNFKLTAKTRVICQDFTKKQRTYHSKQAIEYGITMLGEVSPGKRGKTHLDSPVFNSVEESRKATDSDATVIYVSAGAAAAIIEALEDEMPLIVCISEVIPQRDIVKVRDRLLRQNKC</sequence>
<dbReference type="EMBL" id="JARQZJ010000071">
    <property type="protein sequence ID" value="KAK9881977.1"/>
    <property type="molecule type" value="Genomic_DNA"/>
</dbReference>
<dbReference type="Proteomes" id="UP001431783">
    <property type="component" value="Unassembled WGS sequence"/>
</dbReference>
<dbReference type="PANTHER" id="PTHR11117">
    <property type="entry name" value="SUCCINYL-COA LIGASE SUBUNIT ALPHA"/>
    <property type="match status" value="1"/>
</dbReference>
<dbReference type="GO" id="GO:0004776">
    <property type="term" value="F:succinate-CoA ligase (GDP-forming) activity"/>
    <property type="evidence" value="ECO:0007669"/>
    <property type="project" value="TreeGrafter"/>
</dbReference>
<evidence type="ECO:0000313" key="2">
    <source>
        <dbReference type="EMBL" id="KAK9881977.1"/>
    </source>
</evidence>
<dbReference type="GO" id="GO:0004775">
    <property type="term" value="F:succinate-CoA ligase (ADP-forming) activity"/>
    <property type="evidence" value="ECO:0007669"/>
    <property type="project" value="TreeGrafter"/>
</dbReference>
<feature type="domain" description="CoA-binding" evidence="1">
    <location>
        <begin position="28"/>
        <end position="122"/>
    </location>
</feature>
<evidence type="ECO:0000259" key="1">
    <source>
        <dbReference type="SMART" id="SM00881"/>
    </source>
</evidence>
<dbReference type="InterPro" id="IPR036291">
    <property type="entry name" value="NAD(P)-bd_dom_sf"/>
</dbReference>
<dbReference type="GO" id="GO:0005739">
    <property type="term" value="C:mitochondrion"/>
    <property type="evidence" value="ECO:0007669"/>
    <property type="project" value="TreeGrafter"/>
</dbReference>
<protein>
    <recommendedName>
        <fullName evidence="1">CoA-binding domain-containing protein</fullName>
    </recommendedName>
</protein>
<dbReference type="SMART" id="SM00881">
    <property type="entry name" value="CoA_binding"/>
    <property type="match status" value="1"/>
</dbReference>
<organism evidence="2 3">
    <name type="scientific">Henosepilachna vigintioctopunctata</name>
    <dbReference type="NCBI Taxonomy" id="420089"/>
    <lineage>
        <taxon>Eukaryota</taxon>
        <taxon>Metazoa</taxon>
        <taxon>Ecdysozoa</taxon>
        <taxon>Arthropoda</taxon>
        <taxon>Hexapoda</taxon>
        <taxon>Insecta</taxon>
        <taxon>Pterygota</taxon>
        <taxon>Neoptera</taxon>
        <taxon>Endopterygota</taxon>
        <taxon>Coleoptera</taxon>
        <taxon>Polyphaga</taxon>
        <taxon>Cucujiformia</taxon>
        <taxon>Coccinelloidea</taxon>
        <taxon>Coccinellidae</taxon>
        <taxon>Epilachninae</taxon>
        <taxon>Epilachnini</taxon>
        <taxon>Henosepilachna</taxon>
    </lineage>
</organism>
<evidence type="ECO:0000313" key="3">
    <source>
        <dbReference type="Proteomes" id="UP001431783"/>
    </source>
</evidence>
<dbReference type="Gene3D" id="3.40.50.720">
    <property type="entry name" value="NAD(P)-binding Rossmann-like Domain"/>
    <property type="match status" value="1"/>
</dbReference>
<name>A0AAW1UN82_9CUCU</name>
<dbReference type="GO" id="GO:0006099">
    <property type="term" value="P:tricarboxylic acid cycle"/>
    <property type="evidence" value="ECO:0007669"/>
    <property type="project" value="TreeGrafter"/>
</dbReference>
<reference evidence="2 3" key="1">
    <citation type="submission" date="2023-03" db="EMBL/GenBank/DDBJ databases">
        <title>Genome insight into feeding habits of ladybird beetles.</title>
        <authorList>
            <person name="Li H.-S."/>
            <person name="Huang Y.-H."/>
            <person name="Pang H."/>
        </authorList>
    </citation>
    <scope>NUCLEOTIDE SEQUENCE [LARGE SCALE GENOMIC DNA]</scope>
    <source>
        <strain evidence="2">SYSU_2023b</strain>
        <tissue evidence="2">Whole body</tissue>
    </source>
</reference>
<proteinExistence type="predicted"/>
<dbReference type="InterPro" id="IPR003781">
    <property type="entry name" value="CoA-bd"/>
</dbReference>
<keyword evidence="3" id="KW-1185">Reference proteome</keyword>
<gene>
    <name evidence="2" type="ORF">WA026_018166</name>
</gene>
<accession>A0AAW1UN82</accession>
<dbReference type="PANTHER" id="PTHR11117:SF2">
    <property type="entry name" value="SUCCINATE--COA LIGASE [ADP_GDP-FORMING] SUBUNIT ALPHA, MITOCHONDRIAL"/>
    <property type="match status" value="1"/>
</dbReference>
<dbReference type="SUPFAM" id="SSF51735">
    <property type="entry name" value="NAD(P)-binding Rossmann-fold domains"/>
    <property type="match status" value="1"/>
</dbReference>
<dbReference type="GO" id="GO:0009361">
    <property type="term" value="C:succinate-CoA ligase complex (ADP-forming)"/>
    <property type="evidence" value="ECO:0007669"/>
    <property type="project" value="TreeGrafter"/>
</dbReference>
<dbReference type="Pfam" id="PF02629">
    <property type="entry name" value="CoA_binding"/>
    <property type="match status" value="1"/>
</dbReference>